<dbReference type="InterPro" id="IPR013766">
    <property type="entry name" value="Thioredoxin_domain"/>
</dbReference>
<comment type="subcellular location">
    <subcellularLocation>
        <location evidence="1">Cell envelope</location>
    </subcellularLocation>
</comment>
<name>A0A286AE22_9SPHI</name>
<dbReference type="Pfam" id="PF00578">
    <property type="entry name" value="AhpC-TSA"/>
    <property type="match status" value="1"/>
</dbReference>
<dbReference type="GO" id="GO:0016491">
    <property type="term" value="F:oxidoreductase activity"/>
    <property type="evidence" value="ECO:0007669"/>
    <property type="project" value="InterPro"/>
</dbReference>
<dbReference type="PROSITE" id="PS00194">
    <property type="entry name" value="THIOREDOXIN_1"/>
    <property type="match status" value="1"/>
</dbReference>
<evidence type="ECO:0000256" key="2">
    <source>
        <dbReference type="ARBA" id="ARBA00022748"/>
    </source>
</evidence>
<dbReference type="PROSITE" id="PS51352">
    <property type="entry name" value="THIOREDOXIN_2"/>
    <property type="match status" value="1"/>
</dbReference>
<dbReference type="SUPFAM" id="SSF52833">
    <property type="entry name" value="Thioredoxin-like"/>
    <property type="match status" value="1"/>
</dbReference>
<dbReference type="Gene3D" id="3.40.30.10">
    <property type="entry name" value="Glutaredoxin"/>
    <property type="match status" value="1"/>
</dbReference>
<feature type="chain" id="PRO_5012741493" evidence="5">
    <location>
        <begin position="35"/>
        <end position="397"/>
    </location>
</feature>
<dbReference type="GO" id="GO:0016209">
    <property type="term" value="F:antioxidant activity"/>
    <property type="evidence" value="ECO:0007669"/>
    <property type="project" value="InterPro"/>
</dbReference>
<feature type="domain" description="Thioredoxin" evidence="6">
    <location>
        <begin position="250"/>
        <end position="397"/>
    </location>
</feature>
<evidence type="ECO:0000256" key="5">
    <source>
        <dbReference type="SAM" id="SignalP"/>
    </source>
</evidence>
<dbReference type="InterPro" id="IPR050553">
    <property type="entry name" value="Thioredoxin_ResA/DsbE_sf"/>
</dbReference>
<keyword evidence="3" id="KW-1015">Disulfide bond</keyword>
<dbReference type="GO" id="GO:0017004">
    <property type="term" value="P:cytochrome complex assembly"/>
    <property type="evidence" value="ECO:0007669"/>
    <property type="project" value="UniProtKB-KW"/>
</dbReference>
<dbReference type="InterPro" id="IPR036249">
    <property type="entry name" value="Thioredoxin-like_sf"/>
</dbReference>
<dbReference type="InterPro" id="IPR025380">
    <property type="entry name" value="DUF4369"/>
</dbReference>
<dbReference type="PANTHER" id="PTHR42852">
    <property type="entry name" value="THIOL:DISULFIDE INTERCHANGE PROTEIN DSBE"/>
    <property type="match status" value="1"/>
</dbReference>
<dbReference type="Pfam" id="PF14289">
    <property type="entry name" value="DUF4369"/>
    <property type="match status" value="1"/>
</dbReference>
<evidence type="ECO:0000313" key="8">
    <source>
        <dbReference type="Proteomes" id="UP000219281"/>
    </source>
</evidence>
<feature type="signal peptide" evidence="5">
    <location>
        <begin position="1"/>
        <end position="34"/>
    </location>
</feature>
<dbReference type="AlphaFoldDB" id="A0A286AE22"/>
<keyword evidence="8" id="KW-1185">Reference proteome</keyword>
<reference evidence="8" key="1">
    <citation type="submission" date="2017-09" db="EMBL/GenBank/DDBJ databases">
        <authorList>
            <person name="Varghese N."/>
            <person name="Submissions S."/>
        </authorList>
    </citation>
    <scope>NUCLEOTIDE SEQUENCE [LARGE SCALE GENOMIC DNA]</scope>
    <source>
        <strain evidence="8">CGMCC 1.12803</strain>
    </source>
</reference>
<gene>
    <name evidence="7" type="ORF">SAMN06297358_3862</name>
</gene>
<dbReference type="InterPro" id="IPR000866">
    <property type="entry name" value="AhpC/TSA"/>
</dbReference>
<organism evidence="7 8">
    <name type="scientific">Pedobacter xixiisoli</name>
    <dbReference type="NCBI Taxonomy" id="1476464"/>
    <lineage>
        <taxon>Bacteria</taxon>
        <taxon>Pseudomonadati</taxon>
        <taxon>Bacteroidota</taxon>
        <taxon>Sphingobacteriia</taxon>
        <taxon>Sphingobacteriales</taxon>
        <taxon>Sphingobacteriaceae</taxon>
        <taxon>Pedobacter</taxon>
    </lineage>
</organism>
<dbReference type="PANTHER" id="PTHR42852:SF6">
    <property type="entry name" value="THIOL:DISULFIDE INTERCHANGE PROTEIN DSBE"/>
    <property type="match status" value="1"/>
</dbReference>
<proteinExistence type="predicted"/>
<dbReference type="Proteomes" id="UP000219281">
    <property type="component" value="Unassembled WGS sequence"/>
</dbReference>
<evidence type="ECO:0000256" key="3">
    <source>
        <dbReference type="ARBA" id="ARBA00023157"/>
    </source>
</evidence>
<evidence type="ECO:0000313" key="7">
    <source>
        <dbReference type="EMBL" id="SOD20150.1"/>
    </source>
</evidence>
<protein>
    <submittedName>
        <fullName evidence="7">Peroxiredoxin</fullName>
    </submittedName>
</protein>
<dbReference type="EMBL" id="OCMT01000004">
    <property type="protein sequence ID" value="SOD20150.1"/>
    <property type="molecule type" value="Genomic_DNA"/>
</dbReference>
<keyword evidence="4" id="KW-0676">Redox-active center</keyword>
<evidence type="ECO:0000259" key="6">
    <source>
        <dbReference type="PROSITE" id="PS51352"/>
    </source>
</evidence>
<keyword evidence="2" id="KW-0201">Cytochrome c-type biogenesis</keyword>
<evidence type="ECO:0000256" key="1">
    <source>
        <dbReference type="ARBA" id="ARBA00004196"/>
    </source>
</evidence>
<keyword evidence="5" id="KW-0732">Signal</keyword>
<accession>A0A286AE22</accession>
<dbReference type="GO" id="GO:0030313">
    <property type="term" value="C:cell envelope"/>
    <property type="evidence" value="ECO:0007669"/>
    <property type="project" value="UniProtKB-SubCell"/>
</dbReference>
<dbReference type="InterPro" id="IPR017937">
    <property type="entry name" value="Thioredoxin_CS"/>
</dbReference>
<evidence type="ECO:0000256" key="4">
    <source>
        <dbReference type="ARBA" id="ARBA00023284"/>
    </source>
</evidence>
<sequence>MKLLRRLHLSKHFNKKMKKIILSAVLLAPLALMAQLDFTVKGKVGSLNAPAKAYLAYSNKIADSADIKDGAFEFKGNVPVITQASIRIKHDNAAVDPKKRVPADAFPFYLEAGVINVTASDSIKYAKVTGSKVNEDNAKLKALLKATDDKIAILMKEYGSYTPEQKKDDVFMKPFMEKYDATNAEKDPIYKKFAQENRNSYIGLVAFRSGMGYNFDPKPIDEDFKKFSPELRATPYGKAIEGAIEGAKKTQVGVVVADFTQNNPDGKPVKLSDFKGKYVLVDFWASWCGPCRNENPNVVAAFNKFKDKNFTVLGVSLDGGNTRTTKEAWLKAVEDDKLAWTHVSDLKGWDNEVSKSFGIQGIPFNFLLDPNGKIVAKDLRGEALHTKLAEILDKKTK</sequence>
<dbReference type="CDD" id="cd02966">
    <property type="entry name" value="TlpA_like_family"/>
    <property type="match status" value="1"/>
</dbReference>